<sequence length="82" mass="8715">MAINFVLGAVNVNVNNTNAGVFIGQNSQTNWDSHQKRMPGVGVVNGVSNMAMGNLVSLIDNDLADMPISEMENVPSPNTQTL</sequence>
<evidence type="ECO:0000313" key="1">
    <source>
        <dbReference type="EMBL" id="OIJ21154.1"/>
    </source>
</evidence>
<proteinExistence type="predicted"/>
<dbReference type="KEGG" id="aia:AWH56_017965"/>
<organism evidence="1">
    <name type="scientific">Anaerobacillus isosaccharinicus</name>
    <dbReference type="NCBI Taxonomy" id="1532552"/>
    <lineage>
        <taxon>Bacteria</taxon>
        <taxon>Bacillati</taxon>
        <taxon>Bacillota</taxon>
        <taxon>Bacilli</taxon>
        <taxon>Bacillales</taxon>
        <taxon>Bacillaceae</taxon>
        <taxon>Anaerobacillus</taxon>
    </lineage>
</organism>
<name>A0A1S2M967_9BACI</name>
<dbReference type="AlphaFoldDB" id="A0A1S2M967"/>
<gene>
    <name evidence="1" type="ORF">AWH56_06420</name>
</gene>
<accession>A0A1S2M967</accession>
<reference evidence="1" key="1">
    <citation type="submission" date="2016-10" db="EMBL/GenBank/DDBJ databases">
        <title>Draft genome sequences of four alkaliphilic bacteria belonging to the Anaerobacillus genus.</title>
        <authorList>
            <person name="Bassil N.M."/>
            <person name="Lloyd J.R."/>
        </authorList>
    </citation>
    <scope>NUCLEOTIDE SEQUENCE [LARGE SCALE GENOMIC DNA]</scope>
    <source>
        <strain evidence="1">NB2006</strain>
    </source>
</reference>
<dbReference type="EMBL" id="LQXD01000057">
    <property type="protein sequence ID" value="OIJ21154.1"/>
    <property type="molecule type" value="Genomic_DNA"/>
</dbReference>
<comment type="caution">
    <text evidence="1">The sequence shown here is derived from an EMBL/GenBank/DDBJ whole genome shotgun (WGS) entry which is preliminary data.</text>
</comment>
<dbReference type="OrthoDB" id="2943866at2"/>
<protein>
    <submittedName>
        <fullName evidence="1">Uncharacterized protein</fullName>
    </submittedName>
</protein>